<dbReference type="EMBL" id="QUAH01000004">
    <property type="protein sequence ID" value="RFT16326.1"/>
    <property type="molecule type" value="Genomic_DNA"/>
</dbReference>
<evidence type="ECO:0000313" key="2">
    <source>
        <dbReference type="Proteomes" id="UP000257323"/>
    </source>
</evidence>
<name>A0A3E2BNX0_9BACT</name>
<protein>
    <submittedName>
        <fullName evidence="1">Uncharacterized protein</fullName>
    </submittedName>
</protein>
<reference evidence="1 2" key="1">
    <citation type="submission" date="2018-08" db="EMBL/GenBank/DDBJ databases">
        <title>Genome analysis of the thermophilic bacterium of the candidate phylum Aminicenantes from deep subsurface aquifer revealed its physiology and ecological role.</title>
        <authorList>
            <person name="Kadnikov V.V."/>
            <person name="Mardanov A.V."/>
            <person name="Beletsky A.V."/>
            <person name="Karnachuk O.V."/>
            <person name="Ravin N.V."/>
        </authorList>
    </citation>
    <scope>NUCLEOTIDE SEQUENCE [LARGE SCALE GENOMIC DNA]</scope>
    <source>
        <strain evidence="1">BY38</strain>
    </source>
</reference>
<comment type="caution">
    <text evidence="1">The sequence shown here is derived from an EMBL/GenBank/DDBJ whole genome shotgun (WGS) entry which is preliminary data.</text>
</comment>
<accession>A0A3E2BNX0</accession>
<dbReference type="AlphaFoldDB" id="A0A3E2BNX0"/>
<organism evidence="1 2">
    <name type="scientific">Candidatus Saccharicenans subterraneus</name>
    <dbReference type="NCBI Taxonomy" id="2508984"/>
    <lineage>
        <taxon>Bacteria</taxon>
        <taxon>Candidatus Aminicenantota</taxon>
        <taxon>Candidatus Aminicenantia</taxon>
        <taxon>Candidatus Aminicenantales</taxon>
        <taxon>Candidatus Saccharicenantaceae</taxon>
        <taxon>Candidatus Saccharicenans</taxon>
    </lineage>
</organism>
<gene>
    <name evidence="1" type="ORF">OP8BY_1930</name>
</gene>
<sequence>MVAEYQPASGKYYYYTTDQVNSTRVVLDITTKYACWRFLSPSVALKDVQEGPAILSQNK</sequence>
<proteinExistence type="predicted"/>
<dbReference type="Proteomes" id="UP000257323">
    <property type="component" value="Unassembled WGS sequence"/>
</dbReference>
<evidence type="ECO:0000313" key="1">
    <source>
        <dbReference type="EMBL" id="RFT16326.1"/>
    </source>
</evidence>